<evidence type="ECO:0008006" key="3">
    <source>
        <dbReference type="Google" id="ProtNLM"/>
    </source>
</evidence>
<dbReference type="eggNOG" id="COG0464">
    <property type="taxonomic scope" value="Bacteria"/>
</dbReference>
<name>A3SIT9_ROSNI</name>
<dbReference type="OrthoDB" id="9783370at2"/>
<gene>
    <name evidence="1" type="ORF">ISM_03235</name>
</gene>
<dbReference type="InterPro" id="IPR027417">
    <property type="entry name" value="P-loop_NTPase"/>
</dbReference>
<dbReference type="Gene3D" id="3.40.50.300">
    <property type="entry name" value="P-loop containing nucleotide triphosphate hydrolases"/>
    <property type="match status" value="1"/>
</dbReference>
<dbReference type="AlphaFoldDB" id="A3SIT9"/>
<accession>A3SIT9</accession>
<proteinExistence type="predicted"/>
<keyword evidence="2" id="KW-1185">Reference proteome</keyword>
<dbReference type="RefSeq" id="WP_009812671.1">
    <property type="nucleotide sequence ID" value="NZ_CH724156.1"/>
</dbReference>
<evidence type="ECO:0000313" key="1">
    <source>
        <dbReference type="EMBL" id="EAP77270.1"/>
    </source>
</evidence>
<dbReference type="EMBL" id="AALY01000001">
    <property type="protein sequence ID" value="EAP77270.1"/>
    <property type="molecule type" value="Genomic_DNA"/>
</dbReference>
<comment type="caution">
    <text evidence="1">The sequence shown here is derived from an EMBL/GenBank/DDBJ whole genome shotgun (WGS) entry which is preliminary data.</text>
</comment>
<dbReference type="SUPFAM" id="SSF52540">
    <property type="entry name" value="P-loop containing nucleoside triphosphate hydrolases"/>
    <property type="match status" value="1"/>
</dbReference>
<protein>
    <recommendedName>
        <fullName evidence="3">ATPase</fullName>
    </recommendedName>
</protein>
<dbReference type="HOGENOM" id="CLU_029703_1_0_5"/>
<reference evidence="1 2" key="1">
    <citation type="submission" date="2005-12" db="EMBL/GenBank/DDBJ databases">
        <authorList>
            <person name="Moran M.A."/>
            <person name="Ferriera S."/>
            <person name="Johnson J."/>
            <person name="Kravitz S."/>
            <person name="Halpern A."/>
            <person name="Remington K."/>
            <person name="Beeson K."/>
            <person name="Tran B."/>
            <person name="Rogers Y.-H."/>
            <person name="Friedman R."/>
            <person name="Venter J.C."/>
        </authorList>
    </citation>
    <scope>NUCLEOTIDE SEQUENCE [LARGE SCALE GENOMIC DNA]</scope>
    <source>
        <strain evidence="2">ATCC BAA-591 / DSM 15170 / ISM</strain>
    </source>
</reference>
<dbReference type="Proteomes" id="UP000005954">
    <property type="component" value="Unassembled WGS sequence"/>
</dbReference>
<organism evidence="1 2">
    <name type="scientific">Roseovarius nubinhibens (strain ATCC BAA-591 / DSM 15170 / ISM)</name>
    <dbReference type="NCBI Taxonomy" id="89187"/>
    <lineage>
        <taxon>Bacteria</taxon>
        <taxon>Pseudomonadati</taxon>
        <taxon>Pseudomonadota</taxon>
        <taxon>Alphaproteobacteria</taxon>
        <taxon>Rhodobacterales</taxon>
        <taxon>Roseobacteraceae</taxon>
        <taxon>Roseovarius</taxon>
    </lineage>
</organism>
<dbReference type="STRING" id="89187.ISM_03235"/>
<evidence type="ECO:0000313" key="2">
    <source>
        <dbReference type="Proteomes" id="UP000005954"/>
    </source>
</evidence>
<sequence>MNMEVTQQGVQPPPPPNRIEEMRIPVVMMRDILLKTMFRKNLDLVTDISEAICLPRAVTQELVDMARTQLLLEATGTLNANSGNEMGYQLTDAGKQRALDALAQSEYFGAMPVPLSVYSEQIKRQSIRSIQITRQELTSAMGHLVLPNNLLDQLGPAVSAGRSILMYGPPGNGKSSISNGIRDAMGDKIYVPRAIEYSGQVITVYDPIVHSKAEVETDDPNSLRRRRTFDTRYVRCERPTVITGGELTLDMLDLVYNPTARTYQAPLQLKATGGIFIVDDLGRQAEPPQNLVNRWIVPLEESKDILALQSGEKFEVPFDTLAIFSTNFHPNEIFDQAALRRIFYKIKIDGPNQADFLKIFAMVAKKKKMPLSEPALVHLLKKKYPTINNVYANYQPVFLIDQMISICEFEGIPNQMSPDLIDRAWANMFVKDEAIVR</sequence>